<dbReference type="Proteomes" id="UP001054837">
    <property type="component" value="Unassembled WGS sequence"/>
</dbReference>
<gene>
    <name evidence="1" type="ORF">CDAR_419991</name>
</gene>
<sequence>MTTERDRLNEALKTSNTEELRHKLSELTRYIEQEIFKCKQEKWVEFCSILDPRKENQHWNVINKGNIQPKYNIILYGDKPLTNDLDTANTLAGHYSDVSRFSYNIEAGS</sequence>
<evidence type="ECO:0000313" key="1">
    <source>
        <dbReference type="EMBL" id="GIY34062.1"/>
    </source>
</evidence>
<comment type="caution">
    <text evidence="1">The sequence shown here is derived from an EMBL/GenBank/DDBJ whole genome shotgun (WGS) entry which is preliminary data.</text>
</comment>
<proteinExistence type="predicted"/>
<keyword evidence="2" id="KW-1185">Reference proteome</keyword>
<protein>
    <submittedName>
        <fullName evidence="1">Uncharacterized protein</fullName>
    </submittedName>
</protein>
<dbReference type="AlphaFoldDB" id="A0AAV4SND6"/>
<accession>A0AAV4SND6</accession>
<organism evidence="1 2">
    <name type="scientific">Caerostris darwini</name>
    <dbReference type="NCBI Taxonomy" id="1538125"/>
    <lineage>
        <taxon>Eukaryota</taxon>
        <taxon>Metazoa</taxon>
        <taxon>Ecdysozoa</taxon>
        <taxon>Arthropoda</taxon>
        <taxon>Chelicerata</taxon>
        <taxon>Arachnida</taxon>
        <taxon>Araneae</taxon>
        <taxon>Araneomorphae</taxon>
        <taxon>Entelegynae</taxon>
        <taxon>Araneoidea</taxon>
        <taxon>Araneidae</taxon>
        <taxon>Caerostris</taxon>
    </lineage>
</organism>
<dbReference type="EMBL" id="BPLQ01008009">
    <property type="protein sequence ID" value="GIY34062.1"/>
    <property type="molecule type" value="Genomic_DNA"/>
</dbReference>
<name>A0AAV4SND6_9ARAC</name>
<reference evidence="1 2" key="1">
    <citation type="submission" date="2021-06" db="EMBL/GenBank/DDBJ databases">
        <title>Caerostris darwini draft genome.</title>
        <authorList>
            <person name="Kono N."/>
            <person name="Arakawa K."/>
        </authorList>
    </citation>
    <scope>NUCLEOTIDE SEQUENCE [LARGE SCALE GENOMIC DNA]</scope>
</reference>
<evidence type="ECO:0000313" key="2">
    <source>
        <dbReference type="Proteomes" id="UP001054837"/>
    </source>
</evidence>